<dbReference type="InterPro" id="IPR032828">
    <property type="entry name" value="PolyA_RNA-bd"/>
</dbReference>
<evidence type="ECO:0000313" key="12">
    <source>
        <dbReference type="Proteomes" id="UP000188937"/>
    </source>
</evidence>
<comment type="similarity">
    <text evidence="8">Belongs to the tRNA nucleotidyltransferase/poly(A) polymerase family.</text>
</comment>
<dbReference type="Pfam" id="PF12627">
    <property type="entry name" value="PolyA_pol_RNAbd"/>
    <property type="match status" value="1"/>
</dbReference>
<evidence type="ECO:0000256" key="1">
    <source>
        <dbReference type="ARBA" id="ARBA00001946"/>
    </source>
</evidence>
<dbReference type="Gene3D" id="3.30.460.10">
    <property type="entry name" value="Beta Polymerase, domain 2"/>
    <property type="match status" value="1"/>
</dbReference>
<dbReference type="RefSeq" id="WP_077812550.1">
    <property type="nucleotide sequence ID" value="NZ_CP014692.1"/>
</dbReference>
<evidence type="ECO:0000256" key="5">
    <source>
        <dbReference type="ARBA" id="ARBA00022723"/>
    </source>
</evidence>
<dbReference type="InterPro" id="IPR043519">
    <property type="entry name" value="NT_sf"/>
</dbReference>
<keyword evidence="8" id="KW-0694">RNA-binding</keyword>
<dbReference type="Proteomes" id="UP000188937">
    <property type="component" value="Chromosome"/>
</dbReference>
<dbReference type="GO" id="GO:0008033">
    <property type="term" value="P:tRNA processing"/>
    <property type="evidence" value="ECO:0007669"/>
    <property type="project" value="UniProtKB-KW"/>
</dbReference>
<gene>
    <name evidence="11" type="ORF">A0U92_06640</name>
</gene>
<dbReference type="PANTHER" id="PTHR46173">
    <property type="entry name" value="CCA TRNA NUCLEOTIDYLTRANSFERASE 1, MITOCHONDRIAL"/>
    <property type="match status" value="1"/>
</dbReference>
<dbReference type="SUPFAM" id="SSF81301">
    <property type="entry name" value="Nucleotidyltransferase"/>
    <property type="match status" value="1"/>
</dbReference>
<dbReference type="GO" id="GO:0000049">
    <property type="term" value="F:tRNA binding"/>
    <property type="evidence" value="ECO:0007669"/>
    <property type="project" value="TreeGrafter"/>
</dbReference>
<keyword evidence="12" id="KW-1185">Reference proteome</keyword>
<evidence type="ECO:0000256" key="4">
    <source>
        <dbReference type="ARBA" id="ARBA00022695"/>
    </source>
</evidence>
<evidence type="ECO:0000256" key="3">
    <source>
        <dbReference type="ARBA" id="ARBA00022694"/>
    </source>
</evidence>
<keyword evidence="5" id="KW-0479">Metal-binding</keyword>
<dbReference type="GO" id="GO:0046872">
    <property type="term" value="F:metal ion binding"/>
    <property type="evidence" value="ECO:0007669"/>
    <property type="project" value="UniProtKB-KW"/>
</dbReference>
<dbReference type="GO" id="GO:0016779">
    <property type="term" value="F:nucleotidyltransferase activity"/>
    <property type="evidence" value="ECO:0007669"/>
    <property type="project" value="UniProtKB-KW"/>
</dbReference>
<dbReference type="Gene3D" id="1.10.3090.10">
    <property type="entry name" value="cca-adding enzyme, domain 2"/>
    <property type="match status" value="1"/>
</dbReference>
<protein>
    <submittedName>
        <fullName evidence="11">Poly(A) polymerase</fullName>
    </submittedName>
</protein>
<evidence type="ECO:0000259" key="10">
    <source>
        <dbReference type="Pfam" id="PF12627"/>
    </source>
</evidence>
<keyword evidence="4" id="KW-0548">Nucleotidyltransferase</keyword>
<keyword evidence="3" id="KW-0819">tRNA processing</keyword>
<dbReference type="STRING" id="435.A0U92_06640"/>
<dbReference type="InterPro" id="IPR050264">
    <property type="entry name" value="Bact_CCA-adding_enz_type3_sf"/>
</dbReference>
<keyword evidence="2 8" id="KW-0808">Transferase</keyword>
<proteinExistence type="inferred from homology"/>
<dbReference type="EMBL" id="CP014692">
    <property type="protein sequence ID" value="AQS84509.1"/>
    <property type="molecule type" value="Genomic_DNA"/>
</dbReference>
<evidence type="ECO:0000256" key="7">
    <source>
        <dbReference type="ARBA" id="ARBA00022842"/>
    </source>
</evidence>
<dbReference type="CDD" id="cd05398">
    <property type="entry name" value="NT_ClassII-CCAase"/>
    <property type="match status" value="1"/>
</dbReference>
<dbReference type="KEGG" id="aace:A0U92_06640"/>
<evidence type="ECO:0000256" key="8">
    <source>
        <dbReference type="RuleBase" id="RU003953"/>
    </source>
</evidence>
<evidence type="ECO:0000256" key="2">
    <source>
        <dbReference type="ARBA" id="ARBA00022679"/>
    </source>
</evidence>
<keyword evidence="6" id="KW-0547">Nucleotide-binding</keyword>
<evidence type="ECO:0000256" key="6">
    <source>
        <dbReference type="ARBA" id="ARBA00022741"/>
    </source>
</evidence>
<dbReference type="SUPFAM" id="SSF81891">
    <property type="entry name" value="Poly A polymerase C-terminal region-like"/>
    <property type="match status" value="1"/>
</dbReference>
<dbReference type="Pfam" id="PF01743">
    <property type="entry name" value="PolyA_pol"/>
    <property type="match status" value="1"/>
</dbReference>
<evidence type="ECO:0000313" key="11">
    <source>
        <dbReference type="EMBL" id="AQS84509.1"/>
    </source>
</evidence>
<dbReference type="OrthoDB" id="9805698at2"/>
<evidence type="ECO:0000259" key="9">
    <source>
        <dbReference type="Pfam" id="PF01743"/>
    </source>
</evidence>
<sequence>MTKVARLPLEALPDFPALCQIWKVLPQARLVGGAVRDMLNGLPASDFDFGTPETPSEVMKHLRDAGIGVVPTGLSHGTVTAVIDHRGYEITTLRRDDVTDGRHAYVSWTRSWEEDAARRDFTINAMSCDQEGRIHDYFGGRSDLAAGRIRFVGDAAMRIREDALRILRFFRFQARFGSTPPDQDTQEALAQGVRMIDRLSVERVWSELRRILTGPRVTDTLQLMEATGVLAACLPELSGTLPEAISLLDALIVCGGPSEHCLRTAALLAGAGATPEGVKACVERLRLSRADAALIQAFLLPPPFVPDRVVTDEDVVCVLAETARDVALGKVWLAEAHQIASDPARHDARQWQRLRSQFSDLPVPVFPLAGRDLLAAGIPPGPRVGELLSEVRLWWMQSGCRAGHAECLIYLRDLRESFL</sequence>
<keyword evidence="7" id="KW-0460">Magnesium</keyword>
<feature type="domain" description="Poly A polymerase head" evidence="9">
    <location>
        <begin position="28"/>
        <end position="150"/>
    </location>
</feature>
<name>A0A1U9KFK9_ACEAC</name>
<organism evidence="11 12">
    <name type="scientific">Acetobacter aceti</name>
    <dbReference type="NCBI Taxonomy" id="435"/>
    <lineage>
        <taxon>Bacteria</taxon>
        <taxon>Pseudomonadati</taxon>
        <taxon>Pseudomonadota</taxon>
        <taxon>Alphaproteobacteria</taxon>
        <taxon>Acetobacterales</taxon>
        <taxon>Acetobacteraceae</taxon>
        <taxon>Acetobacter</taxon>
        <taxon>Acetobacter subgen. Acetobacter</taxon>
    </lineage>
</organism>
<dbReference type="GO" id="GO:0000166">
    <property type="term" value="F:nucleotide binding"/>
    <property type="evidence" value="ECO:0007669"/>
    <property type="project" value="UniProtKB-KW"/>
</dbReference>
<accession>A0A1U9KFK9</accession>
<reference evidence="11 12" key="1">
    <citation type="submission" date="2016-03" db="EMBL/GenBank/DDBJ databases">
        <title>Acetic acid bacteria sequencing.</title>
        <authorList>
            <person name="Brandt J."/>
            <person name="Jakob F."/>
            <person name="Vogel R.F."/>
        </authorList>
    </citation>
    <scope>NUCLEOTIDE SEQUENCE [LARGE SCALE GENOMIC DNA]</scope>
    <source>
        <strain evidence="11 12">TMW2.1153</strain>
    </source>
</reference>
<dbReference type="PANTHER" id="PTHR46173:SF1">
    <property type="entry name" value="CCA TRNA NUCLEOTIDYLTRANSFERASE 1, MITOCHONDRIAL"/>
    <property type="match status" value="1"/>
</dbReference>
<comment type="cofactor">
    <cofactor evidence="1">
        <name>Mg(2+)</name>
        <dbReference type="ChEBI" id="CHEBI:18420"/>
    </cofactor>
</comment>
<dbReference type="AlphaFoldDB" id="A0A1U9KFK9"/>
<dbReference type="InterPro" id="IPR002646">
    <property type="entry name" value="PolA_pol_head_dom"/>
</dbReference>
<feature type="domain" description="tRNA nucleotidyltransferase/poly(A) polymerase RNA and SrmB- binding" evidence="10">
    <location>
        <begin position="182"/>
        <end position="237"/>
    </location>
</feature>